<name>A0ABU6HRD4_9FLAO</name>
<dbReference type="RefSeq" id="WP_326320429.1">
    <property type="nucleotide sequence ID" value="NZ_JAYLAA010000033.1"/>
</dbReference>
<dbReference type="Proteomes" id="UP001348397">
    <property type="component" value="Unassembled WGS sequence"/>
</dbReference>
<sequence>MLKGLDYSDTPLLYHIILEVVNFNEEYNSYFNKTYLNIYEDRIQEIRDINKPIFKKINQWKLKYFRNNIIAHTWRNKNKFAHPDSDVYFIPKNALEFSLLVNYINYAWNLIENEFEIELNHAMNYMISIATNIPNRDKNYSNLNNEQIKLVDEVNLKCMEYKKSYRLSVYLFDFSEIEK</sequence>
<comment type="caution">
    <text evidence="1">The sequence shown here is derived from an EMBL/GenBank/DDBJ whole genome shotgun (WGS) entry which is preliminary data.</text>
</comment>
<keyword evidence="2" id="KW-1185">Reference proteome</keyword>
<evidence type="ECO:0000313" key="2">
    <source>
        <dbReference type="Proteomes" id="UP001348397"/>
    </source>
</evidence>
<accession>A0ABU6HRD4</accession>
<gene>
    <name evidence="1" type="ORF">SOP96_07830</name>
</gene>
<organism evidence="1 2">
    <name type="scientific">Chryseobacterium salviniae</name>
    <dbReference type="NCBI Taxonomy" id="3101750"/>
    <lineage>
        <taxon>Bacteria</taxon>
        <taxon>Pseudomonadati</taxon>
        <taxon>Bacteroidota</taxon>
        <taxon>Flavobacteriia</taxon>
        <taxon>Flavobacteriales</taxon>
        <taxon>Weeksellaceae</taxon>
        <taxon>Chryseobacterium group</taxon>
        <taxon>Chryseobacterium</taxon>
    </lineage>
</organism>
<dbReference type="EMBL" id="JAYLAA010000033">
    <property type="protein sequence ID" value="MEC3875614.1"/>
    <property type="molecule type" value="Genomic_DNA"/>
</dbReference>
<evidence type="ECO:0000313" key="1">
    <source>
        <dbReference type="EMBL" id="MEC3875614.1"/>
    </source>
</evidence>
<proteinExistence type="predicted"/>
<protein>
    <recommendedName>
        <fullName evidence="3">HEPN AbiU2-like domain-containing protein</fullName>
    </recommendedName>
</protein>
<evidence type="ECO:0008006" key="3">
    <source>
        <dbReference type="Google" id="ProtNLM"/>
    </source>
</evidence>
<reference evidence="1 2" key="1">
    <citation type="submission" date="2024-01" db="EMBL/GenBank/DDBJ databases">
        <title>Chryseobacterium sp. T9W2-O.</title>
        <authorList>
            <person name="Maltman C."/>
        </authorList>
    </citation>
    <scope>NUCLEOTIDE SEQUENCE [LARGE SCALE GENOMIC DNA]</scope>
    <source>
        <strain evidence="1 2">T9W2-O</strain>
    </source>
</reference>